<sequence>MRVIFFGFGKRLHILHDDTHVGCFFDSVKKFYILHFVYMIKRVCVAYLRLGK</sequence>
<evidence type="ECO:0000313" key="2">
    <source>
        <dbReference type="Proteomes" id="UP000831804"/>
    </source>
</evidence>
<accession>A0AAE6H325</accession>
<gene>
    <name evidence="1" type="ORF">DijuNPV-ORF-23</name>
</gene>
<organism evidence="1 2">
    <name type="scientific">Dione juno nucleopolyhedrovirus</name>
    <dbReference type="NCBI Taxonomy" id="2594175"/>
    <lineage>
        <taxon>Viruses</taxon>
        <taxon>Viruses incertae sedis</taxon>
        <taxon>Naldaviricetes</taxon>
        <taxon>Lefavirales</taxon>
        <taxon>Baculoviridae</taxon>
        <taxon>Alphabaculovirus</taxon>
        <taxon>Alphabaculovirus dijunonis</taxon>
    </lineage>
</organism>
<dbReference type="EMBL" id="MK558262">
    <property type="protein sequence ID" value="QDL56940.1"/>
    <property type="molecule type" value="Genomic_DNA"/>
</dbReference>
<evidence type="ECO:0000313" key="1">
    <source>
        <dbReference type="EMBL" id="QDL56940.1"/>
    </source>
</evidence>
<keyword evidence="2" id="KW-1185">Reference proteome</keyword>
<proteinExistence type="predicted"/>
<dbReference type="Proteomes" id="UP000831804">
    <property type="component" value="Segment"/>
</dbReference>
<reference evidence="1" key="1">
    <citation type="journal article" date="2019" name="Viruses">
        <title>A Nymphalid-Infecting Group I Alphabaculovirus Isolated from the Major Passion Fruit Caterpillar Pest Dione juno juno (Lepidoptera: Nymphalidae).</title>
        <authorList>
            <person name="Ribeiro B.M."/>
            <person name="Dos Santos E.R."/>
            <person name="Trentin L.B."/>
            <person name="da Silva L.A."/>
            <person name="de Melo F.L."/>
            <person name="Kitajima E.W."/>
            <person name="Ardisson-Araujo D.M.P."/>
        </authorList>
    </citation>
    <scope>NUCLEOTIDE SEQUENCE</scope>
    <source>
        <strain evidence="1">Araguari-MG</strain>
    </source>
</reference>
<protein>
    <submittedName>
        <fullName evidence="1">Uncharacterized protein</fullName>
    </submittedName>
</protein>
<name>A0AAE6H325_9ABAC</name>